<protein>
    <submittedName>
        <fullName evidence="3">T9SS type A sorting domain-containing protein</fullName>
    </submittedName>
</protein>
<dbReference type="Gene3D" id="2.130.10.130">
    <property type="entry name" value="Integrin alpha, N-terminal"/>
    <property type="match status" value="1"/>
</dbReference>
<evidence type="ECO:0000256" key="1">
    <source>
        <dbReference type="ARBA" id="ARBA00022729"/>
    </source>
</evidence>
<name>A0AB35YSP1_9FLAO</name>
<comment type="caution">
    <text evidence="3">The sequence shown here is derived from an EMBL/GenBank/DDBJ whole genome shotgun (WGS) entry which is preliminary data.</text>
</comment>
<dbReference type="SUPFAM" id="SSF69318">
    <property type="entry name" value="Integrin alpha N-terminal domain"/>
    <property type="match status" value="1"/>
</dbReference>
<dbReference type="Proteomes" id="UP001388259">
    <property type="component" value="Unassembled WGS sequence"/>
</dbReference>
<feature type="domain" description="Secretion system C-terminal sorting" evidence="2">
    <location>
        <begin position="373"/>
        <end position="442"/>
    </location>
</feature>
<accession>A0AB35YSP1</accession>
<keyword evidence="6" id="KW-1185">Reference proteome</keyword>
<sequence length="444" mass="48280">MGTSCHAQFGSRQIIDQNSGTVRMVRTADFDQDGALDVAVSSFDRIALYKNLDGLGTFSAPISIQEGKKQSFSLFPADIDNDGKIDLAVSFFDDDEVVWYRNLGNGTFSALQLISNNLLRAAGITGADLDGDGDLDLVLGVSNGNGLYWVENLDGAGTFSSRITIDANISQARTQAIGDIDGDGDMDILTNSVGSAYLSWFENVDGLGDFNEQHIIDPIGLYENSLSLVDIDGDNDLDIVSQKTDLVIWRENLNGLGQFDYYNIISNEALNIFDTTSADLDNDGDVDVLSASTDDNKIAWYRNEDGMGGFGPQNIIDPNLQSPRTVHAADLDNDGDLDILSAALSNQNRELVWYENLTILGVEGSELETNVTLYPNPVINTLQLNTQEKTIDQINIYTITGSNVLQLEVNTVSPTVDVSSLAAGVYYVQLYSGKKVALKKFIKE</sequence>
<dbReference type="EMBL" id="JAZBJM010000002">
    <property type="protein sequence ID" value="MEM0517761.1"/>
    <property type="molecule type" value="Genomic_DNA"/>
</dbReference>
<evidence type="ECO:0000313" key="3">
    <source>
        <dbReference type="EMBL" id="MEM0517761.1"/>
    </source>
</evidence>
<dbReference type="InterPro" id="IPR013517">
    <property type="entry name" value="FG-GAP"/>
</dbReference>
<evidence type="ECO:0000259" key="2">
    <source>
        <dbReference type="Pfam" id="PF18962"/>
    </source>
</evidence>
<dbReference type="InterPro" id="IPR026444">
    <property type="entry name" value="Secre_tail"/>
</dbReference>
<evidence type="ECO:0000313" key="6">
    <source>
        <dbReference type="Proteomes" id="UP001390963"/>
    </source>
</evidence>
<dbReference type="EMBL" id="JBANCF010000002">
    <property type="protein sequence ID" value="MEM0572432.1"/>
    <property type="molecule type" value="Genomic_DNA"/>
</dbReference>
<dbReference type="RefSeq" id="WP_279449897.1">
    <property type="nucleotide sequence ID" value="NZ_JAZBJM010000002.1"/>
</dbReference>
<dbReference type="Pfam" id="PF18962">
    <property type="entry name" value="Por_Secre_tail"/>
    <property type="match status" value="1"/>
</dbReference>
<dbReference type="Pfam" id="PF13517">
    <property type="entry name" value="FG-GAP_3"/>
    <property type="match status" value="3"/>
</dbReference>
<dbReference type="InterPro" id="IPR028994">
    <property type="entry name" value="Integrin_alpha_N"/>
</dbReference>
<dbReference type="AlphaFoldDB" id="A0AB35YSP1"/>
<organism evidence="3 5">
    <name type="scientific">Aequorivita flava</name>
    <dbReference type="NCBI Taxonomy" id="3114371"/>
    <lineage>
        <taxon>Bacteria</taxon>
        <taxon>Pseudomonadati</taxon>
        <taxon>Bacteroidota</taxon>
        <taxon>Flavobacteriia</taxon>
        <taxon>Flavobacteriales</taxon>
        <taxon>Flavobacteriaceae</taxon>
        <taxon>Aequorivita</taxon>
    </lineage>
</organism>
<gene>
    <name evidence="4" type="ORF">VZD24_02790</name>
    <name evidence="3" type="ORF">VZD85_05315</name>
</gene>
<dbReference type="PANTHER" id="PTHR44103">
    <property type="entry name" value="PROPROTEIN CONVERTASE P"/>
    <property type="match status" value="1"/>
</dbReference>
<dbReference type="Proteomes" id="UP001390963">
    <property type="component" value="Unassembled WGS sequence"/>
</dbReference>
<evidence type="ECO:0000313" key="5">
    <source>
        <dbReference type="Proteomes" id="UP001388259"/>
    </source>
</evidence>
<reference evidence="3 6" key="1">
    <citation type="submission" date="2024-01" db="EMBL/GenBank/DDBJ databases">
        <title>Aequorivita flavus sp. nov., isolated from deep-sea sediment.</title>
        <authorList>
            <person name="Chen X."/>
        </authorList>
    </citation>
    <scope>NUCLEOTIDE SEQUENCE</scope>
    <source>
        <strain evidence="3">MCCC 1A16923</strain>
        <strain evidence="4 6">MCCC 1A16935</strain>
    </source>
</reference>
<dbReference type="NCBIfam" id="TIGR04183">
    <property type="entry name" value="Por_Secre_tail"/>
    <property type="match status" value="1"/>
</dbReference>
<proteinExistence type="predicted"/>
<dbReference type="PANTHER" id="PTHR44103:SF1">
    <property type="entry name" value="PROPROTEIN CONVERTASE P"/>
    <property type="match status" value="1"/>
</dbReference>
<evidence type="ECO:0000313" key="4">
    <source>
        <dbReference type="EMBL" id="MEM0572432.1"/>
    </source>
</evidence>
<keyword evidence="1" id="KW-0732">Signal</keyword>